<feature type="region of interest" description="Disordered" evidence="1">
    <location>
        <begin position="1"/>
        <end position="21"/>
    </location>
</feature>
<dbReference type="Proteomes" id="UP000544122">
    <property type="component" value="Unassembled WGS sequence"/>
</dbReference>
<dbReference type="RefSeq" id="WP_171583759.1">
    <property type="nucleotide sequence ID" value="NZ_JAAVLX010000019.1"/>
</dbReference>
<evidence type="ECO:0000256" key="1">
    <source>
        <dbReference type="SAM" id="MobiDB-lite"/>
    </source>
</evidence>
<reference evidence="2 3" key="1">
    <citation type="submission" date="2020-03" db="EMBL/GenBank/DDBJ databases">
        <title>Bradyrhizobium diversity isolated from nodules of Indigofera sp.</title>
        <authorList>
            <person name="Klepa M."/>
            <person name="Helene L."/>
            <person name="Hungria M."/>
        </authorList>
    </citation>
    <scope>NUCLEOTIDE SEQUENCE [LARGE SCALE GENOMIC DNA]</scope>
    <source>
        <strain evidence="2 3">WSM 1791</strain>
    </source>
</reference>
<proteinExistence type="predicted"/>
<dbReference type="InterPro" id="IPR015813">
    <property type="entry name" value="Pyrv/PenolPyrv_kinase-like_dom"/>
</dbReference>
<accession>A0A7Y4GZ80</accession>
<dbReference type="InterPro" id="IPR040442">
    <property type="entry name" value="Pyrv_kinase-like_dom_sf"/>
</dbReference>
<dbReference type="PANTHER" id="PTHR42905">
    <property type="entry name" value="PHOSPHOENOLPYRUVATE CARBOXYLASE"/>
    <property type="match status" value="1"/>
</dbReference>
<sequence>MQHPSQSAFANSPDRCPTRRRPKCCRSGLLQQLFFLMEAYDGLSGAIGERPGFTGHWASGLTTACSLGYRDANRVLSTQLVDAVQLIADPTELPAPVDGDRGFGNLDKAKLFARTLRQRGPAGAPLNASRSPTINSFLEHHHLTDIDESSGRARPRIRLFYGIDVKCVFDRKALPLFEKQLAGFDEFSCLSGCYDLTKAEERFLSKQIADR</sequence>
<protein>
    <submittedName>
        <fullName evidence="2">Uncharacterized protein</fullName>
    </submittedName>
</protein>
<dbReference type="EMBL" id="JAAVLX010000019">
    <property type="protein sequence ID" value="NOJ44576.1"/>
    <property type="molecule type" value="Genomic_DNA"/>
</dbReference>
<dbReference type="Pfam" id="PF13714">
    <property type="entry name" value="PEP_mutase"/>
    <property type="match status" value="1"/>
</dbReference>
<name>A0A7Y4GZ80_9BRAD</name>
<organism evidence="2 3">
    <name type="scientific">Bradyrhizobium australiense</name>
    <dbReference type="NCBI Taxonomy" id="2721161"/>
    <lineage>
        <taxon>Bacteria</taxon>
        <taxon>Pseudomonadati</taxon>
        <taxon>Pseudomonadota</taxon>
        <taxon>Alphaproteobacteria</taxon>
        <taxon>Hyphomicrobiales</taxon>
        <taxon>Nitrobacteraceae</taxon>
        <taxon>Bradyrhizobium</taxon>
    </lineage>
</organism>
<gene>
    <name evidence="2" type="ORF">HCN58_34535</name>
</gene>
<feature type="compositionally biased region" description="Polar residues" evidence="1">
    <location>
        <begin position="1"/>
        <end position="10"/>
    </location>
</feature>
<evidence type="ECO:0000313" key="2">
    <source>
        <dbReference type="EMBL" id="NOJ44576.1"/>
    </source>
</evidence>
<dbReference type="AlphaFoldDB" id="A0A7Y4GZ80"/>
<evidence type="ECO:0000313" key="3">
    <source>
        <dbReference type="Proteomes" id="UP000544122"/>
    </source>
</evidence>
<comment type="caution">
    <text evidence="2">The sequence shown here is derived from an EMBL/GenBank/DDBJ whole genome shotgun (WGS) entry which is preliminary data.</text>
</comment>
<dbReference type="Gene3D" id="3.20.20.60">
    <property type="entry name" value="Phosphoenolpyruvate-binding domains"/>
    <property type="match status" value="1"/>
</dbReference>
<keyword evidence="3" id="KW-1185">Reference proteome</keyword>
<dbReference type="GO" id="GO:0003824">
    <property type="term" value="F:catalytic activity"/>
    <property type="evidence" value="ECO:0007669"/>
    <property type="project" value="InterPro"/>
</dbReference>
<dbReference type="SUPFAM" id="SSF51621">
    <property type="entry name" value="Phosphoenolpyruvate/pyruvate domain"/>
    <property type="match status" value="1"/>
</dbReference>
<dbReference type="PANTHER" id="PTHR42905:SF7">
    <property type="entry name" value="PHOSPHOENOLPYRUVATE PHOSPHOMUTASE"/>
    <property type="match status" value="1"/>
</dbReference>